<keyword evidence="3" id="KW-1185">Reference proteome</keyword>
<sequence>MTWVLGWPLYHRDAIKIAKKHNLVKDPNAHNYARIQAARLWVAQQVGVIPVLGCWVNDMPQVVYAVYVDNGNKPRPPRKLVREEMMSGKQHRRLKRAMPLKDFGWYQHNDPSCVLYKDTVYVDVEDEGEGRDDDRDMGSDEAAMNVTTGHATNGSDDGAKSNTETVTDGKRLRADLCPDDSTVSESAESLSTEFGAGSTHIPMSSPLLVSFV</sequence>
<feature type="compositionally biased region" description="Polar residues" evidence="1">
    <location>
        <begin position="146"/>
        <end position="166"/>
    </location>
</feature>
<organism evidence="2 3">
    <name type="scientific">Rhodofomes roseus</name>
    <dbReference type="NCBI Taxonomy" id="34475"/>
    <lineage>
        <taxon>Eukaryota</taxon>
        <taxon>Fungi</taxon>
        <taxon>Dikarya</taxon>
        <taxon>Basidiomycota</taxon>
        <taxon>Agaricomycotina</taxon>
        <taxon>Agaricomycetes</taxon>
        <taxon>Polyporales</taxon>
        <taxon>Rhodofomes</taxon>
    </lineage>
</organism>
<dbReference type="GeneID" id="72009422"/>
<feature type="region of interest" description="Disordered" evidence="1">
    <location>
        <begin position="146"/>
        <end position="167"/>
    </location>
</feature>
<comment type="caution">
    <text evidence="2">The sequence shown here is derived from an EMBL/GenBank/DDBJ whole genome shotgun (WGS) entry which is preliminary data.</text>
</comment>
<accession>A0ABQ8KPB7</accession>
<evidence type="ECO:0000313" key="2">
    <source>
        <dbReference type="EMBL" id="KAH9839751.1"/>
    </source>
</evidence>
<protein>
    <submittedName>
        <fullName evidence="2">Uncharacterized protein</fullName>
    </submittedName>
</protein>
<dbReference type="EMBL" id="JADCUA010000005">
    <property type="protein sequence ID" value="KAH9839751.1"/>
    <property type="molecule type" value="Genomic_DNA"/>
</dbReference>
<evidence type="ECO:0000313" key="3">
    <source>
        <dbReference type="Proteomes" id="UP000814176"/>
    </source>
</evidence>
<evidence type="ECO:0000256" key="1">
    <source>
        <dbReference type="SAM" id="MobiDB-lite"/>
    </source>
</evidence>
<reference evidence="2 3" key="1">
    <citation type="journal article" date="2021" name="Environ. Microbiol.">
        <title>Gene family expansions and transcriptome signatures uncover fungal adaptations to wood decay.</title>
        <authorList>
            <person name="Hage H."/>
            <person name="Miyauchi S."/>
            <person name="Viragh M."/>
            <person name="Drula E."/>
            <person name="Min B."/>
            <person name="Chaduli D."/>
            <person name="Navarro D."/>
            <person name="Favel A."/>
            <person name="Norest M."/>
            <person name="Lesage-Meessen L."/>
            <person name="Balint B."/>
            <person name="Merenyi Z."/>
            <person name="de Eugenio L."/>
            <person name="Morin E."/>
            <person name="Martinez A.T."/>
            <person name="Baldrian P."/>
            <person name="Stursova M."/>
            <person name="Martinez M.J."/>
            <person name="Novotny C."/>
            <person name="Magnuson J.K."/>
            <person name="Spatafora J.W."/>
            <person name="Maurice S."/>
            <person name="Pangilinan J."/>
            <person name="Andreopoulos W."/>
            <person name="LaButti K."/>
            <person name="Hundley H."/>
            <person name="Na H."/>
            <person name="Kuo A."/>
            <person name="Barry K."/>
            <person name="Lipzen A."/>
            <person name="Henrissat B."/>
            <person name="Riley R."/>
            <person name="Ahrendt S."/>
            <person name="Nagy L.G."/>
            <person name="Grigoriev I.V."/>
            <person name="Martin F."/>
            <person name="Rosso M.N."/>
        </authorList>
    </citation>
    <scope>NUCLEOTIDE SEQUENCE [LARGE SCALE GENOMIC DNA]</scope>
    <source>
        <strain evidence="2 3">CIRM-BRFM 1785</strain>
    </source>
</reference>
<gene>
    <name evidence="2" type="ORF">C8Q71DRAFT_892266</name>
</gene>
<proteinExistence type="predicted"/>
<dbReference type="RefSeq" id="XP_047781401.1">
    <property type="nucleotide sequence ID" value="XM_047928690.1"/>
</dbReference>
<dbReference type="Proteomes" id="UP000814176">
    <property type="component" value="Unassembled WGS sequence"/>
</dbReference>
<name>A0ABQ8KPB7_9APHY</name>